<organism evidence="1 2">
    <name type="scientific">Macroventuria anomochaeta</name>
    <dbReference type="NCBI Taxonomy" id="301207"/>
    <lineage>
        <taxon>Eukaryota</taxon>
        <taxon>Fungi</taxon>
        <taxon>Dikarya</taxon>
        <taxon>Ascomycota</taxon>
        <taxon>Pezizomycotina</taxon>
        <taxon>Dothideomycetes</taxon>
        <taxon>Pleosporomycetidae</taxon>
        <taxon>Pleosporales</taxon>
        <taxon>Pleosporineae</taxon>
        <taxon>Didymellaceae</taxon>
        <taxon>Macroventuria</taxon>
    </lineage>
</organism>
<gene>
    <name evidence="1" type="ORF">BU25DRAFT_68334</name>
</gene>
<evidence type="ECO:0000313" key="2">
    <source>
        <dbReference type="Proteomes" id="UP000799754"/>
    </source>
</evidence>
<name>A0ACB6RYD6_9PLEO</name>
<evidence type="ECO:0000313" key="1">
    <source>
        <dbReference type="EMBL" id="KAF2627051.1"/>
    </source>
</evidence>
<reference evidence="1" key="1">
    <citation type="journal article" date="2020" name="Stud. Mycol.">
        <title>101 Dothideomycetes genomes: a test case for predicting lifestyles and emergence of pathogens.</title>
        <authorList>
            <person name="Haridas S."/>
            <person name="Albert R."/>
            <person name="Binder M."/>
            <person name="Bloem J."/>
            <person name="Labutti K."/>
            <person name="Salamov A."/>
            <person name="Andreopoulos B."/>
            <person name="Baker S."/>
            <person name="Barry K."/>
            <person name="Bills G."/>
            <person name="Bluhm B."/>
            <person name="Cannon C."/>
            <person name="Castanera R."/>
            <person name="Culley D."/>
            <person name="Daum C."/>
            <person name="Ezra D."/>
            <person name="Gonzalez J."/>
            <person name="Henrissat B."/>
            <person name="Kuo A."/>
            <person name="Liang C."/>
            <person name="Lipzen A."/>
            <person name="Lutzoni F."/>
            <person name="Magnuson J."/>
            <person name="Mondo S."/>
            <person name="Nolan M."/>
            <person name="Ohm R."/>
            <person name="Pangilinan J."/>
            <person name="Park H.-J."/>
            <person name="Ramirez L."/>
            <person name="Alfaro M."/>
            <person name="Sun H."/>
            <person name="Tritt A."/>
            <person name="Yoshinaga Y."/>
            <person name="Zwiers L.-H."/>
            <person name="Turgeon B."/>
            <person name="Goodwin S."/>
            <person name="Spatafora J."/>
            <person name="Crous P."/>
            <person name="Grigoriev I."/>
        </authorList>
    </citation>
    <scope>NUCLEOTIDE SEQUENCE</scope>
    <source>
        <strain evidence="1">CBS 525.71</strain>
    </source>
</reference>
<proteinExistence type="predicted"/>
<protein>
    <submittedName>
        <fullName evidence="1">Uncharacterized protein</fullName>
    </submittedName>
</protein>
<comment type="caution">
    <text evidence="1">The sequence shown here is derived from an EMBL/GenBank/DDBJ whole genome shotgun (WGS) entry which is preliminary data.</text>
</comment>
<dbReference type="EMBL" id="MU006718">
    <property type="protein sequence ID" value="KAF2627051.1"/>
    <property type="molecule type" value="Genomic_DNA"/>
</dbReference>
<dbReference type="Proteomes" id="UP000799754">
    <property type="component" value="Unassembled WGS sequence"/>
</dbReference>
<sequence length="151" mass="16695">MLYNKSLPNKQSASPDSAARSLNSSKSGFWKSCSGTHRSYMGCGSAAYLLCNTYISPAASDPLVVTLTALCSQHECHPCLPIPDGLAFPPMMYANQTLPCHTELRDHTPYQQPEAMCTIKCLPYLPCRSCVMMVDDRYNAPLRRILISTWA</sequence>
<accession>A0ACB6RYD6</accession>
<keyword evidence="2" id="KW-1185">Reference proteome</keyword>